<keyword evidence="6" id="KW-0175">Coiled coil</keyword>
<evidence type="ECO:0000259" key="8">
    <source>
        <dbReference type="PROSITE" id="PS51781"/>
    </source>
</evidence>
<dbReference type="InterPro" id="IPR016476">
    <property type="entry name" value="SH3_dom_pro"/>
</dbReference>
<keyword evidence="3" id="KW-0732">Signal</keyword>
<gene>
    <name evidence="9" type="ORF">SCD92_09970</name>
</gene>
<keyword evidence="5 7" id="KW-0472">Membrane</keyword>
<evidence type="ECO:0000256" key="2">
    <source>
        <dbReference type="ARBA" id="ARBA00022692"/>
    </source>
</evidence>
<evidence type="ECO:0000256" key="3">
    <source>
        <dbReference type="ARBA" id="ARBA00022729"/>
    </source>
</evidence>
<evidence type="ECO:0000313" key="9">
    <source>
        <dbReference type="EMBL" id="MDX6849688.1"/>
    </source>
</evidence>
<reference evidence="9 10" key="1">
    <citation type="submission" date="2023-11" db="EMBL/GenBank/DDBJ databases">
        <title>Gilvimarinus fulvus sp. nov., isolated from the surface of Kelp.</title>
        <authorList>
            <person name="Sun Y.Y."/>
            <person name="Gong Y."/>
            <person name="Du Z.J."/>
        </authorList>
    </citation>
    <scope>NUCLEOTIDE SEQUENCE [LARGE SCALE GENOMIC DNA]</scope>
    <source>
        <strain evidence="9 10">SDUM040013</strain>
    </source>
</reference>
<dbReference type="SMART" id="SM00287">
    <property type="entry name" value="SH3b"/>
    <property type="match status" value="1"/>
</dbReference>
<dbReference type="RefSeq" id="WP_302722613.1">
    <property type="nucleotide sequence ID" value="NZ_JAULRU010000569.1"/>
</dbReference>
<comment type="subcellular location">
    <subcellularLocation>
        <location evidence="1">Membrane</location>
        <topology evidence="1">Single-pass membrane protein</topology>
    </subcellularLocation>
</comment>
<dbReference type="Gene3D" id="2.30.30.40">
    <property type="entry name" value="SH3 Domains"/>
    <property type="match status" value="1"/>
</dbReference>
<dbReference type="Proteomes" id="UP001273505">
    <property type="component" value="Unassembled WGS sequence"/>
</dbReference>
<evidence type="ECO:0000256" key="5">
    <source>
        <dbReference type="ARBA" id="ARBA00023136"/>
    </source>
</evidence>
<feature type="domain" description="SH3b" evidence="8">
    <location>
        <begin position="27"/>
        <end position="97"/>
    </location>
</feature>
<evidence type="ECO:0000256" key="7">
    <source>
        <dbReference type="SAM" id="Phobius"/>
    </source>
</evidence>
<evidence type="ECO:0000313" key="10">
    <source>
        <dbReference type="Proteomes" id="UP001273505"/>
    </source>
</evidence>
<keyword evidence="10" id="KW-1185">Reference proteome</keyword>
<proteinExistence type="predicted"/>
<dbReference type="InterPro" id="IPR003646">
    <property type="entry name" value="SH3-like_bac-type"/>
</dbReference>
<feature type="transmembrane region" description="Helical" evidence="7">
    <location>
        <begin position="202"/>
        <end position="222"/>
    </location>
</feature>
<sequence>MIKAKLSTIASTAICLGAILFHHCTYAEQRYISDELRVPLRSGMGNEYRIVHRGLASGSQLELLQTDTDDSETEWSQVRTNGGLEGWVRSQYLLAEPTAAIKLAKLESKMAQLDGDQTQLLDTNETLEQENTLLQSQLAELNTQYNNIQREFDALQKLSANAVALNEQNKKLSESHQLLQTRAEVLKTENHRLMTSQTYQQWIYGAGILIAGIALSFFLQAFGRRKRRSEWG</sequence>
<dbReference type="PROSITE" id="PS51781">
    <property type="entry name" value="SH3B"/>
    <property type="match status" value="1"/>
</dbReference>
<dbReference type="EMBL" id="JAXAFO010000014">
    <property type="protein sequence ID" value="MDX6849688.1"/>
    <property type="molecule type" value="Genomic_DNA"/>
</dbReference>
<dbReference type="NCBIfam" id="TIGR04211">
    <property type="entry name" value="SH3_and_anchor"/>
    <property type="match status" value="1"/>
</dbReference>
<evidence type="ECO:0000256" key="1">
    <source>
        <dbReference type="ARBA" id="ARBA00004167"/>
    </source>
</evidence>
<dbReference type="Pfam" id="PF08239">
    <property type="entry name" value="SH3_3"/>
    <property type="match status" value="1"/>
</dbReference>
<keyword evidence="4 7" id="KW-1133">Transmembrane helix</keyword>
<evidence type="ECO:0000256" key="6">
    <source>
        <dbReference type="SAM" id="Coils"/>
    </source>
</evidence>
<protein>
    <submittedName>
        <fullName evidence="9">TIGR04211 family SH3 domain-containing protein</fullName>
    </submittedName>
</protein>
<accession>A0ABU4RXU3</accession>
<name>A0ABU4RXU3_9GAMM</name>
<evidence type="ECO:0000256" key="4">
    <source>
        <dbReference type="ARBA" id="ARBA00022989"/>
    </source>
</evidence>
<feature type="coiled-coil region" evidence="6">
    <location>
        <begin position="110"/>
        <end position="189"/>
    </location>
</feature>
<keyword evidence="2 7" id="KW-0812">Transmembrane</keyword>
<comment type="caution">
    <text evidence="9">The sequence shown here is derived from an EMBL/GenBank/DDBJ whole genome shotgun (WGS) entry which is preliminary data.</text>
</comment>
<organism evidence="9 10">
    <name type="scientific">Gilvimarinus gilvus</name>
    <dbReference type="NCBI Taxonomy" id="3058038"/>
    <lineage>
        <taxon>Bacteria</taxon>
        <taxon>Pseudomonadati</taxon>
        <taxon>Pseudomonadota</taxon>
        <taxon>Gammaproteobacteria</taxon>
        <taxon>Cellvibrionales</taxon>
        <taxon>Cellvibrionaceae</taxon>
        <taxon>Gilvimarinus</taxon>
    </lineage>
</organism>